<dbReference type="AlphaFoldDB" id="A0A1F2UP95"/>
<comment type="domain">
    <text evidence="8">The N-terminal domain interacts with the head of the 30S subunit; the C-terminal domain interacts with the body and contacts protein S4. The interaction surface between S4 and S5 is involved in control of translational fidelity.</text>
</comment>
<dbReference type="InterPro" id="IPR005712">
    <property type="entry name" value="Ribosomal_uS5_bac-type"/>
</dbReference>
<keyword evidence="5 8" id="KW-0687">Ribonucleoprotein</keyword>
<dbReference type="EMBL" id="MELI01000031">
    <property type="protein sequence ID" value="OFW34798.1"/>
    <property type="molecule type" value="Genomic_DNA"/>
</dbReference>
<feature type="domain" description="S5 DRBM" evidence="10">
    <location>
        <begin position="12"/>
        <end position="75"/>
    </location>
</feature>
<evidence type="ECO:0000256" key="9">
    <source>
        <dbReference type="RuleBase" id="RU003823"/>
    </source>
</evidence>
<dbReference type="InterPro" id="IPR013810">
    <property type="entry name" value="Ribosomal_uS5_N"/>
</dbReference>
<organism evidence="11 12">
    <name type="scientific">Candidatus Aquicultor primus</name>
    <dbReference type="NCBI Taxonomy" id="1797195"/>
    <lineage>
        <taxon>Bacteria</taxon>
        <taxon>Bacillati</taxon>
        <taxon>Actinomycetota</taxon>
        <taxon>Candidatus Aquicultoria</taxon>
        <taxon>Candidatus Aquicultorales</taxon>
        <taxon>Candidatus Aquicultoraceae</taxon>
        <taxon>Candidatus Aquicultor</taxon>
    </lineage>
</organism>
<comment type="caution">
    <text evidence="11">The sequence shown here is derived from an EMBL/GenBank/DDBJ whole genome shotgun (WGS) entry which is preliminary data.</text>
</comment>
<dbReference type="InterPro" id="IPR000851">
    <property type="entry name" value="Ribosomal_uS5"/>
</dbReference>
<sequence length="168" mass="17866">MRKKINPEELELEEKVVNINRVSKVVKGGRRFSLSALVVVGDRHGHVGIGFGKGREVPVAITKGVQDAKKNLFRVPLHGSTIPHEVVGVFGAGRVLLKPASEGTGVIAGGPVRAVLELAGIEDILTKSLGTQNPINMLRATVTGLKSLKTPKEVAMLRGKTVDEILGK</sequence>
<gene>
    <name evidence="8" type="primary">rpsE</name>
    <name evidence="11" type="ORF">A2074_06610</name>
</gene>
<dbReference type="PROSITE" id="PS50881">
    <property type="entry name" value="S5_DSRBD"/>
    <property type="match status" value="1"/>
</dbReference>
<dbReference type="GO" id="GO:0005737">
    <property type="term" value="C:cytoplasm"/>
    <property type="evidence" value="ECO:0007669"/>
    <property type="project" value="UniProtKB-ARBA"/>
</dbReference>
<evidence type="ECO:0000256" key="3">
    <source>
        <dbReference type="ARBA" id="ARBA00022884"/>
    </source>
</evidence>
<proteinExistence type="inferred from homology"/>
<name>A0A1F2UP95_9ACTN</name>
<dbReference type="Pfam" id="PF03719">
    <property type="entry name" value="Ribosomal_S5_C"/>
    <property type="match status" value="1"/>
</dbReference>
<dbReference type="GO" id="GO:0015935">
    <property type="term" value="C:small ribosomal subunit"/>
    <property type="evidence" value="ECO:0007669"/>
    <property type="project" value="InterPro"/>
</dbReference>
<evidence type="ECO:0000256" key="8">
    <source>
        <dbReference type="HAMAP-Rule" id="MF_01307"/>
    </source>
</evidence>
<dbReference type="SUPFAM" id="SSF54211">
    <property type="entry name" value="Ribosomal protein S5 domain 2-like"/>
    <property type="match status" value="1"/>
</dbReference>
<evidence type="ECO:0000256" key="1">
    <source>
        <dbReference type="ARBA" id="ARBA00008945"/>
    </source>
</evidence>
<accession>A0A1F2UP95</accession>
<reference evidence="11 12" key="1">
    <citation type="journal article" date="2016" name="Nat. Commun.">
        <title>Thousands of microbial genomes shed light on interconnected biogeochemical processes in an aquifer system.</title>
        <authorList>
            <person name="Anantharaman K."/>
            <person name="Brown C.T."/>
            <person name="Hug L.A."/>
            <person name="Sharon I."/>
            <person name="Castelle C.J."/>
            <person name="Probst A.J."/>
            <person name="Thomas B.C."/>
            <person name="Singh A."/>
            <person name="Wilkins M.J."/>
            <person name="Karaoz U."/>
            <person name="Brodie E.L."/>
            <person name="Williams K.H."/>
            <person name="Hubbard S.S."/>
            <person name="Banfield J.F."/>
        </authorList>
    </citation>
    <scope>NUCLEOTIDE SEQUENCE [LARGE SCALE GENOMIC DNA]</scope>
</reference>
<dbReference type="InterPro" id="IPR014721">
    <property type="entry name" value="Ribsml_uS5_D2-typ_fold_subgr"/>
</dbReference>
<dbReference type="InterPro" id="IPR005324">
    <property type="entry name" value="Ribosomal_uS5_C"/>
</dbReference>
<dbReference type="NCBIfam" id="TIGR01021">
    <property type="entry name" value="rpsE_bact"/>
    <property type="match status" value="1"/>
</dbReference>
<evidence type="ECO:0000256" key="5">
    <source>
        <dbReference type="ARBA" id="ARBA00023274"/>
    </source>
</evidence>
<protein>
    <recommendedName>
        <fullName evidence="6 8">Small ribosomal subunit protein uS5</fullName>
    </recommendedName>
</protein>
<dbReference type="Gene3D" id="3.30.230.10">
    <property type="match status" value="1"/>
</dbReference>
<dbReference type="HAMAP" id="MF_01307_B">
    <property type="entry name" value="Ribosomal_uS5_B"/>
    <property type="match status" value="1"/>
</dbReference>
<evidence type="ECO:0000313" key="11">
    <source>
        <dbReference type="EMBL" id="OFW34798.1"/>
    </source>
</evidence>
<comment type="similarity">
    <text evidence="1 8 9">Belongs to the universal ribosomal protein uS5 family.</text>
</comment>
<dbReference type="Proteomes" id="UP000178086">
    <property type="component" value="Unassembled WGS sequence"/>
</dbReference>
<dbReference type="GO" id="GO:0006412">
    <property type="term" value="P:translation"/>
    <property type="evidence" value="ECO:0007669"/>
    <property type="project" value="UniProtKB-UniRule"/>
</dbReference>
<dbReference type="FunFam" id="3.30.230.10:FF:000002">
    <property type="entry name" value="30S ribosomal protein S5"/>
    <property type="match status" value="1"/>
</dbReference>
<dbReference type="Pfam" id="PF00333">
    <property type="entry name" value="Ribosomal_S5"/>
    <property type="match status" value="1"/>
</dbReference>
<keyword evidence="2 8" id="KW-0699">rRNA-binding</keyword>
<evidence type="ECO:0000256" key="2">
    <source>
        <dbReference type="ARBA" id="ARBA00022730"/>
    </source>
</evidence>
<dbReference type="Gene3D" id="3.30.160.20">
    <property type="match status" value="1"/>
</dbReference>
<comment type="function">
    <text evidence="8">With S4 and S12 plays an important role in translational accuracy.</text>
</comment>
<evidence type="ECO:0000259" key="10">
    <source>
        <dbReference type="PROSITE" id="PS50881"/>
    </source>
</evidence>
<dbReference type="FunFam" id="3.30.160.20:FF:000001">
    <property type="entry name" value="30S ribosomal protein S5"/>
    <property type="match status" value="1"/>
</dbReference>
<keyword evidence="3 8" id="KW-0694">RNA-binding</keyword>
<evidence type="ECO:0000256" key="4">
    <source>
        <dbReference type="ARBA" id="ARBA00022980"/>
    </source>
</evidence>
<keyword evidence="4 8" id="KW-0689">Ribosomal protein</keyword>
<dbReference type="InterPro" id="IPR020568">
    <property type="entry name" value="Ribosomal_Su5_D2-typ_SF"/>
</dbReference>
<evidence type="ECO:0000313" key="12">
    <source>
        <dbReference type="Proteomes" id="UP000178086"/>
    </source>
</evidence>
<evidence type="ECO:0000256" key="7">
    <source>
        <dbReference type="ARBA" id="ARBA00062000"/>
    </source>
</evidence>
<evidence type="ECO:0000256" key="6">
    <source>
        <dbReference type="ARBA" id="ARBA00035255"/>
    </source>
</evidence>
<dbReference type="GO" id="GO:0019843">
    <property type="term" value="F:rRNA binding"/>
    <property type="evidence" value="ECO:0007669"/>
    <property type="project" value="UniProtKB-UniRule"/>
</dbReference>
<dbReference type="GO" id="GO:0003735">
    <property type="term" value="F:structural constituent of ribosome"/>
    <property type="evidence" value="ECO:0007669"/>
    <property type="project" value="UniProtKB-UniRule"/>
</dbReference>
<dbReference type="PANTHER" id="PTHR48277:SF1">
    <property type="entry name" value="MITOCHONDRIAL RIBOSOMAL PROTEIN S5"/>
    <property type="match status" value="1"/>
</dbReference>
<comment type="subunit">
    <text evidence="7 8">Part of the 30S ribosomal subunit. Contacts proteins S4 and S8.</text>
</comment>
<comment type="function">
    <text evidence="8">Located at the back of the 30S subunit body where it stabilizes the conformation of the head with respect to the body.</text>
</comment>
<dbReference type="PANTHER" id="PTHR48277">
    <property type="entry name" value="MITOCHONDRIAL RIBOSOMAL PROTEIN S5"/>
    <property type="match status" value="1"/>
</dbReference>
<dbReference type="SUPFAM" id="SSF54768">
    <property type="entry name" value="dsRNA-binding domain-like"/>
    <property type="match status" value="1"/>
</dbReference>
<dbReference type="GO" id="GO:0042254">
    <property type="term" value="P:ribosome biogenesis"/>
    <property type="evidence" value="ECO:0007669"/>
    <property type="project" value="UniProtKB-ARBA"/>
</dbReference>